<name>A0AAD7QSR6_9ASCO</name>
<keyword evidence="6" id="KW-0175">Coiled coil</keyword>
<dbReference type="EMBL" id="JARPMG010000005">
    <property type="protein sequence ID" value="KAJ8100724.1"/>
    <property type="molecule type" value="Genomic_DNA"/>
</dbReference>
<evidence type="ECO:0000256" key="7">
    <source>
        <dbReference type="ARBA" id="ARBA00023242"/>
    </source>
</evidence>
<evidence type="ECO:0000256" key="3">
    <source>
        <dbReference type="ARBA" id="ARBA00018689"/>
    </source>
</evidence>
<dbReference type="Pfam" id="PF10153">
    <property type="entry name" value="Efg1"/>
    <property type="match status" value="1"/>
</dbReference>
<comment type="similarity">
    <text evidence="2">Belongs to the EFG1 family.</text>
</comment>
<evidence type="ECO:0000313" key="10">
    <source>
        <dbReference type="Proteomes" id="UP001217417"/>
    </source>
</evidence>
<keyword evidence="7" id="KW-0539">Nucleus</keyword>
<proteinExistence type="inferred from homology"/>
<dbReference type="Proteomes" id="UP001217417">
    <property type="component" value="Unassembled WGS sequence"/>
</dbReference>
<evidence type="ECO:0000313" key="9">
    <source>
        <dbReference type="EMBL" id="KAJ8100724.1"/>
    </source>
</evidence>
<accession>A0AAD7QSR6</accession>
<feature type="region of interest" description="Disordered" evidence="8">
    <location>
        <begin position="196"/>
        <end position="233"/>
    </location>
</feature>
<keyword evidence="5" id="KW-0698">rRNA processing</keyword>
<evidence type="ECO:0000256" key="5">
    <source>
        <dbReference type="ARBA" id="ARBA00022552"/>
    </source>
</evidence>
<protein>
    <recommendedName>
        <fullName evidence="3">rRNA-processing protein EFG1</fullName>
    </recommendedName>
    <alternativeName>
        <fullName evidence="4">rRNA-processing protein efg1</fullName>
    </alternativeName>
</protein>
<dbReference type="InterPro" id="IPR019310">
    <property type="entry name" value="Efg1"/>
</dbReference>
<evidence type="ECO:0000256" key="4">
    <source>
        <dbReference type="ARBA" id="ARBA00019827"/>
    </source>
</evidence>
<sequence>MPKSKPSFKEVHDASSSVSRLRKKIRDLERLLKRSKSASSGKPIEKNSTAIARREQERALRALKDELRGAERSAKDKKLDKRYHKVRFFERRKAARRVIQARKTVAALSDERDEEKRKVAGEALLFAETELAYVVLYPREWKYVSLYVHGGLENVRKGLGETETEQKRLEWWAQVERRVKNGEVDVDSLMFWQGDKRDRNAHKTSNPSEEYDEDDEQNKHELAEEEDEFFEKE</sequence>
<evidence type="ECO:0000256" key="1">
    <source>
        <dbReference type="ARBA" id="ARBA00004604"/>
    </source>
</evidence>
<keyword evidence="10" id="KW-1185">Reference proteome</keyword>
<comment type="subcellular location">
    <subcellularLocation>
        <location evidence="1">Nucleus</location>
        <location evidence="1">Nucleolus</location>
    </subcellularLocation>
</comment>
<gene>
    <name evidence="9" type="ORF">POJ06DRAFT_253531</name>
</gene>
<dbReference type="RefSeq" id="XP_056044174.1">
    <property type="nucleotide sequence ID" value="XM_056187650.1"/>
</dbReference>
<dbReference type="AlphaFoldDB" id="A0AAD7QSR6"/>
<dbReference type="GO" id="GO:0000462">
    <property type="term" value="P:maturation of SSU-rRNA from tricistronic rRNA transcript (SSU-rRNA, 5.8S rRNA, LSU-rRNA)"/>
    <property type="evidence" value="ECO:0007669"/>
    <property type="project" value="TreeGrafter"/>
</dbReference>
<comment type="caution">
    <text evidence="9">The sequence shown here is derived from an EMBL/GenBank/DDBJ whole genome shotgun (WGS) entry which is preliminary data.</text>
</comment>
<evidence type="ECO:0000256" key="6">
    <source>
        <dbReference type="ARBA" id="ARBA00023054"/>
    </source>
</evidence>
<reference evidence="9" key="1">
    <citation type="submission" date="2023-03" db="EMBL/GenBank/DDBJ databases">
        <title>Near-Complete genome sequence of Lipomyces tetrasporous NRRL Y-64009, an oleaginous yeast capable of growing on lignocellulosic hydrolysates.</title>
        <authorList>
            <consortium name="Lawrence Berkeley National Laboratory"/>
            <person name="Jagtap S.S."/>
            <person name="Liu J.-J."/>
            <person name="Walukiewicz H.E."/>
            <person name="Pangilinan J."/>
            <person name="Lipzen A."/>
            <person name="Ahrendt S."/>
            <person name="Koriabine M."/>
            <person name="Cobaugh K."/>
            <person name="Salamov A."/>
            <person name="Yoshinaga Y."/>
            <person name="Ng V."/>
            <person name="Daum C."/>
            <person name="Grigoriev I.V."/>
            <person name="Slininger P.J."/>
            <person name="Dien B.S."/>
            <person name="Jin Y.-S."/>
            <person name="Rao C.V."/>
        </authorList>
    </citation>
    <scope>NUCLEOTIDE SEQUENCE</scope>
    <source>
        <strain evidence="9">NRRL Y-64009</strain>
    </source>
</reference>
<organism evidence="9 10">
    <name type="scientific">Lipomyces tetrasporus</name>
    <dbReference type="NCBI Taxonomy" id="54092"/>
    <lineage>
        <taxon>Eukaryota</taxon>
        <taxon>Fungi</taxon>
        <taxon>Dikarya</taxon>
        <taxon>Ascomycota</taxon>
        <taxon>Saccharomycotina</taxon>
        <taxon>Lipomycetes</taxon>
        <taxon>Lipomycetales</taxon>
        <taxon>Lipomycetaceae</taxon>
        <taxon>Lipomyces</taxon>
    </lineage>
</organism>
<dbReference type="InterPro" id="IPR050786">
    <property type="entry name" value="EFG1_rRNA-proc"/>
</dbReference>
<evidence type="ECO:0000256" key="8">
    <source>
        <dbReference type="SAM" id="MobiDB-lite"/>
    </source>
</evidence>
<dbReference type="PANTHER" id="PTHR33911:SF1">
    <property type="entry name" value="RRNA-PROCESSING PROTEIN EFG1"/>
    <property type="match status" value="1"/>
</dbReference>
<feature type="compositionally biased region" description="Acidic residues" evidence="8">
    <location>
        <begin position="223"/>
        <end position="233"/>
    </location>
</feature>
<dbReference type="GeneID" id="80882816"/>
<dbReference type="PANTHER" id="PTHR33911">
    <property type="entry name" value="RRNA-PROCESSING PROTEIN EFG1"/>
    <property type="match status" value="1"/>
</dbReference>
<evidence type="ECO:0000256" key="2">
    <source>
        <dbReference type="ARBA" id="ARBA00006916"/>
    </source>
</evidence>
<dbReference type="GO" id="GO:0005730">
    <property type="term" value="C:nucleolus"/>
    <property type="evidence" value="ECO:0007669"/>
    <property type="project" value="UniProtKB-SubCell"/>
</dbReference>
<feature type="region of interest" description="Disordered" evidence="8">
    <location>
        <begin position="1"/>
        <end position="52"/>
    </location>
</feature>
<dbReference type="GO" id="GO:0030688">
    <property type="term" value="C:preribosome, small subunit precursor"/>
    <property type="evidence" value="ECO:0007669"/>
    <property type="project" value="TreeGrafter"/>
</dbReference>